<dbReference type="AlphaFoldDB" id="A0A955EB10"/>
<evidence type="ECO:0000313" key="2">
    <source>
        <dbReference type="Proteomes" id="UP000740557"/>
    </source>
</evidence>
<comment type="caution">
    <text evidence="1">The sequence shown here is derived from an EMBL/GenBank/DDBJ whole genome shotgun (WGS) entry which is preliminary data.</text>
</comment>
<proteinExistence type="predicted"/>
<dbReference type="EMBL" id="JAGQNX010000036">
    <property type="protein sequence ID" value="MCA9308110.1"/>
    <property type="molecule type" value="Genomic_DNA"/>
</dbReference>
<name>A0A955EB10_UNCKA</name>
<gene>
    <name evidence="1" type="ORF">KC980_01230</name>
</gene>
<evidence type="ECO:0000313" key="1">
    <source>
        <dbReference type="EMBL" id="MCA9308110.1"/>
    </source>
</evidence>
<sequence>MITQNKFKTLVILFVFLTSVAVLIPTVRMRLLYEYIRYKFNYAADNVTIIERSELLPISHDFGYLYTHPKASFKLPYAVELVGVEDYGLHRLLTNDKNTAVLVDLATFSAFYPANSFDVSKLSSHLQYVNQSEAKFIDYMLNIRSRDLKVFDSTSSSAFNFYMLMSKNLVFNNQSLTRPIEKTVMPSAIVYQMTKDLDNKHYKDLLFLRDNDKSFQILIISSELIEQEDVDLIISTIKFTD</sequence>
<organism evidence="1 2">
    <name type="scientific">candidate division WWE3 bacterium</name>
    <dbReference type="NCBI Taxonomy" id="2053526"/>
    <lineage>
        <taxon>Bacteria</taxon>
        <taxon>Katanobacteria</taxon>
    </lineage>
</organism>
<reference evidence="1" key="1">
    <citation type="submission" date="2020-04" db="EMBL/GenBank/DDBJ databases">
        <authorList>
            <person name="Zhang T."/>
        </authorList>
    </citation>
    <scope>NUCLEOTIDE SEQUENCE</scope>
    <source>
        <strain evidence="1">HKST-UBA79</strain>
    </source>
</reference>
<protein>
    <submittedName>
        <fullName evidence="1">Uncharacterized protein</fullName>
    </submittedName>
</protein>
<dbReference type="Proteomes" id="UP000740557">
    <property type="component" value="Unassembled WGS sequence"/>
</dbReference>
<reference evidence="1" key="2">
    <citation type="journal article" date="2021" name="Microbiome">
        <title>Successional dynamics and alternative stable states in a saline activated sludge microbial community over 9 years.</title>
        <authorList>
            <person name="Wang Y."/>
            <person name="Ye J."/>
            <person name="Ju F."/>
            <person name="Liu L."/>
            <person name="Boyd J.A."/>
            <person name="Deng Y."/>
            <person name="Parks D.H."/>
            <person name="Jiang X."/>
            <person name="Yin X."/>
            <person name="Woodcroft B.J."/>
            <person name="Tyson G.W."/>
            <person name="Hugenholtz P."/>
            <person name="Polz M.F."/>
            <person name="Zhang T."/>
        </authorList>
    </citation>
    <scope>NUCLEOTIDE SEQUENCE</scope>
    <source>
        <strain evidence="1">HKST-UBA79</strain>
    </source>
</reference>
<accession>A0A955EB10</accession>